<protein>
    <submittedName>
        <fullName evidence="2">Sodium bile acid symporter family protein</fullName>
    </submittedName>
</protein>
<keyword evidence="3" id="KW-1185">Reference proteome</keyword>
<feature type="transmembrane region" description="Helical" evidence="1">
    <location>
        <begin position="77"/>
        <end position="99"/>
    </location>
</feature>
<feature type="transmembrane region" description="Helical" evidence="1">
    <location>
        <begin position="202"/>
        <end position="222"/>
    </location>
</feature>
<keyword evidence="1" id="KW-1133">Transmembrane helix</keyword>
<feature type="transmembrane region" description="Helical" evidence="1">
    <location>
        <begin position="168"/>
        <end position="190"/>
    </location>
</feature>
<feature type="transmembrane region" description="Helical" evidence="1">
    <location>
        <begin position="105"/>
        <end position="127"/>
    </location>
</feature>
<feature type="transmembrane region" description="Helical" evidence="1">
    <location>
        <begin position="301"/>
        <end position="321"/>
    </location>
</feature>
<dbReference type="Gene3D" id="1.20.1530.20">
    <property type="match status" value="1"/>
</dbReference>
<accession>F0FAQ8</accession>
<dbReference type="Proteomes" id="UP000005697">
    <property type="component" value="Unassembled WGS sequence"/>
</dbReference>
<proteinExistence type="predicted"/>
<organism evidence="2 3">
    <name type="scientific">Prevotella multiformis DSM 16608</name>
    <dbReference type="NCBI Taxonomy" id="888743"/>
    <lineage>
        <taxon>Bacteria</taxon>
        <taxon>Pseudomonadati</taxon>
        <taxon>Bacteroidota</taxon>
        <taxon>Bacteroidia</taxon>
        <taxon>Bacteroidales</taxon>
        <taxon>Prevotellaceae</taxon>
        <taxon>Prevotella</taxon>
    </lineage>
</organism>
<name>F0FAQ8_9BACT</name>
<comment type="caution">
    <text evidence="2">The sequence shown here is derived from an EMBL/GenBank/DDBJ whole genome shotgun (WGS) entry which is preliminary data.</text>
</comment>
<dbReference type="EMBL" id="AEWX01000047">
    <property type="protein sequence ID" value="EGC18671.1"/>
    <property type="molecule type" value="Genomic_DNA"/>
</dbReference>
<reference evidence="2 3" key="1">
    <citation type="submission" date="2011-01" db="EMBL/GenBank/DDBJ databases">
        <authorList>
            <person name="Muzny D."/>
            <person name="Qin X."/>
            <person name="Deng J."/>
            <person name="Jiang H."/>
            <person name="Liu Y."/>
            <person name="Qu J."/>
            <person name="Song X.-Z."/>
            <person name="Zhang L."/>
            <person name="Thornton R."/>
            <person name="Coyle M."/>
            <person name="Francisco L."/>
            <person name="Jackson L."/>
            <person name="Javaid M."/>
            <person name="Korchina V."/>
            <person name="Kovar C."/>
            <person name="Mata R."/>
            <person name="Mathew T."/>
            <person name="Ngo R."/>
            <person name="Nguyen L."/>
            <person name="Nguyen N."/>
            <person name="Okwuonu G."/>
            <person name="Ongeri F."/>
            <person name="Pham C."/>
            <person name="Simmons D."/>
            <person name="Wilczek-Boney K."/>
            <person name="Hale W."/>
            <person name="Jakkamsetti A."/>
            <person name="Pham P."/>
            <person name="Ruth R."/>
            <person name="San Lucas F."/>
            <person name="Warren J."/>
            <person name="Zhang J."/>
            <person name="Zhao Z."/>
            <person name="Zhou C."/>
            <person name="Zhu D."/>
            <person name="Lee S."/>
            <person name="Bess C."/>
            <person name="Blankenburg K."/>
            <person name="Forbes L."/>
            <person name="Fu Q."/>
            <person name="Gubbala S."/>
            <person name="Hirani K."/>
            <person name="Jayaseelan J.C."/>
            <person name="Lara F."/>
            <person name="Munidasa M."/>
            <person name="Palculict T."/>
            <person name="Patil S."/>
            <person name="Pu L.-L."/>
            <person name="Saada N."/>
            <person name="Tang L."/>
            <person name="Weissenberger G."/>
            <person name="Zhu Y."/>
            <person name="Hemphill L."/>
            <person name="Shang Y."/>
            <person name="Youmans B."/>
            <person name="Ayvaz T."/>
            <person name="Ross M."/>
            <person name="Santibanez J."/>
            <person name="Aqrawi P."/>
            <person name="Gross S."/>
            <person name="Joshi V."/>
            <person name="Fowler G."/>
            <person name="Nazareth L."/>
            <person name="Reid J."/>
            <person name="Worley K."/>
            <person name="Petrosino J."/>
            <person name="Highlander S."/>
            <person name="Gibbs R."/>
        </authorList>
    </citation>
    <scope>NUCLEOTIDE SEQUENCE [LARGE SCALE GENOMIC DNA]</scope>
    <source>
        <strain evidence="2 3">DSM 16608</strain>
    </source>
</reference>
<gene>
    <name evidence="2" type="ORF">HMPREF9141_2675</name>
</gene>
<feature type="transmembrane region" description="Helical" evidence="1">
    <location>
        <begin position="139"/>
        <end position="162"/>
    </location>
</feature>
<sequence>MLIHMQEGMNGFHGGSPSDGHHHSIRTSLAEWENARRFQLDFQSFFVPLQPVSESQEGDAAWLRSQMSRIIQFIKDWTLPVSIGTGALTYLVFALTPALDGAGGFFAPFLNEALPLFMFLVLYVTFCKVDFRKLVPVGWHFWIGIFQVAFVAAVVGMILVIHATGRTLILFEAVLTCIIGPCASAAAVVTQKLGGDLEEMTTYTFLSNFICALLIPVCFPLIDPCAGMAFWNAFLLILYKVCMVLVVPMFLAYVTKHWQALHGFYQWMIHVNDLSYYLWGCSLLIVSGTTVKNIVHADVTAGFLLLIAVLALLLCLIQFAVGRYVGHFFHSTVNAGQALGQKNTAFAIWIAYTYLNPLSSVGPGCYILWQNIINSVEIWQHGRAGQHRK</sequence>
<dbReference type="AlphaFoldDB" id="F0FAQ8"/>
<keyword evidence="1" id="KW-0472">Membrane</keyword>
<evidence type="ECO:0000313" key="3">
    <source>
        <dbReference type="Proteomes" id="UP000005697"/>
    </source>
</evidence>
<dbReference type="InterPro" id="IPR038770">
    <property type="entry name" value="Na+/solute_symporter_sf"/>
</dbReference>
<feature type="transmembrane region" description="Helical" evidence="1">
    <location>
        <begin position="228"/>
        <end position="255"/>
    </location>
</feature>
<keyword evidence="1" id="KW-0812">Transmembrane</keyword>
<dbReference type="STRING" id="888743.HMPREF9141_2675"/>
<dbReference type="eggNOG" id="COG0385">
    <property type="taxonomic scope" value="Bacteria"/>
</dbReference>
<dbReference type="HOGENOM" id="CLU_077393_0_0_10"/>
<evidence type="ECO:0000313" key="2">
    <source>
        <dbReference type="EMBL" id="EGC18671.1"/>
    </source>
</evidence>
<evidence type="ECO:0000256" key="1">
    <source>
        <dbReference type="SAM" id="Phobius"/>
    </source>
</evidence>